<evidence type="ECO:0000256" key="1">
    <source>
        <dbReference type="SAM" id="MobiDB-lite"/>
    </source>
</evidence>
<dbReference type="AlphaFoldDB" id="A0A8D8BUZ2"/>
<protein>
    <submittedName>
        <fullName evidence="2">(northern house mosquito) hypothetical protein</fullName>
    </submittedName>
</protein>
<dbReference type="EMBL" id="HBUE01089377">
    <property type="protein sequence ID" value="CAG6480829.1"/>
    <property type="molecule type" value="Transcribed_RNA"/>
</dbReference>
<proteinExistence type="predicted"/>
<accession>A0A8D8BUZ2</accession>
<reference evidence="2" key="1">
    <citation type="submission" date="2021-05" db="EMBL/GenBank/DDBJ databases">
        <authorList>
            <person name="Alioto T."/>
            <person name="Alioto T."/>
            <person name="Gomez Garrido J."/>
        </authorList>
    </citation>
    <scope>NUCLEOTIDE SEQUENCE</scope>
</reference>
<feature type="compositionally biased region" description="Polar residues" evidence="1">
    <location>
        <begin position="20"/>
        <end position="38"/>
    </location>
</feature>
<feature type="region of interest" description="Disordered" evidence="1">
    <location>
        <begin position="20"/>
        <end position="103"/>
    </location>
</feature>
<dbReference type="EMBL" id="HBUE01089379">
    <property type="protein sequence ID" value="CAG6480832.1"/>
    <property type="molecule type" value="Transcribed_RNA"/>
</dbReference>
<organism evidence="2">
    <name type="scientific">Culex pipiens</name>
    <name type="common">House mosquito</name>
    <dbReference type="NCBI Taxonomy" id="7175"/>
    <lineage>
        <taxon>Eukaryota</taxon>
        <taxon>Metazoa</taxon>
        <taxon>Ecdysozoa</taxon>
        <taxon>Arthropoda</taxon>
        <taxon>Hexapoda</taxon>
        <taxon>Insecta</taxon>
        <taxon>Pterygota</taxon>
        <taxon>Neoptera</taxon>
        <taxon>Endopterygota</taxon>
        <taxon>Diptera</taxon>
        <taxon>Nematocera</taxon>
        <taxon>Culicoidea</taxon>
        <taxon>Culicidae</taxon>
        <taxon>Culicinae</taxon>
        <taxon>Culicini</taxon>
        <taxon>Culex</taxon>
        <taxon>Culex</taxon>
    </lineage>
</organism>
<evidence type="ECO:0000313" key="2">
    <source>
        <dbReference type="EMBL" id="CAG6480829.1"/>
    </source>
</evidence>
<feature type="compositionally biased region" description="Polar residues" evidence="1">
    <location>
        <begin position="47"/>
        <end position="81"/>
    </location>
</feature>
<name>A0A8D8BUZ2_CULPI</name>
<sequence>MKDTGTAPPMLAFPIRQTASPLPDTFTSEADQFSANTGRNRRKPSRNSRMVGSRRATQLNIPTARSNCSAEPRWTLSSVAASSCRRSKSKPYCTNMPTRPMSQ</sequence>